<dbReference type="EMBL" id="FP929056">
    <property type="protein sequence ID" value="CBL28343.1"/>
    <property type="molecule type" value="Genomic_DNA"/>
</dbReference>
<keyword evidence="2" id="KW-1185">Reference proteome</keyword>
<dbReference type="Proteomes" id="UP000008957">
    <property type="component" value="Chromosome"/>
</dbReference>
<proteinExistence type="predicted"/>
<organism evidence="1 2">
    <name type="scientific">Fretibacterium fastidiosum</name>
    <dbReference type="NCBI Taxonomy" id="651822"/>
    <lineage>
        <taxon>Bacteria</taxon>
        <taxon>Thermotogati</taxon>
        <taxon>Synergistota</taxon>
        <taxon>Synergistia</taxon>
        <taxon>Synergistales</taxon>
        <taxon>Aminobacteriaceae</taxon>
        <taxon>Fretibacterium</taxon>
    </lineage>
</organism>
<evidence type="ECO:0000313" key="1">
    <source>
        <dbReference type="EMBL" id="CBL28343.1"/>
    </source>
</evidence>
<evidence type="ECO:0000313" key="2">
    <source>
        <dbReference type="Proteomes" id="UP000008957"/>
    </source>
</evidence>
<accession>A0AB94IX32</accession>
<dbReference type="AlphaFoldDB" id="A0AB94IX32"/>
<reference evidence="1 2" key="2">
    <citation type="submission" date="2010-03" db="EMBL/GenBank/DDBJ databases">
        <authorList>
            <person name="Pajon A."/>
        </authorList>
    </citation>
    <scope>NUCLEOTIDE SEQUENCE [LARGE SCALE GENOMIC DNA]</scope>
    <source>
        <strain evidence="1 2">SGP1</strain>
    </source>
</reference>
<gene>
    <name evidence="1" type="ORF">SY1_11820</name>
</gene>
<sequence length="287" mass="32208">MNLFESLEEQRREAYVRAVLRASGTDDVVGFIGSRVPLELLNALGLMVLPVYGVDGEILKYSREKGLCPVIDATLTYARTDRCPLIHSSRLIVVDDGCPIMAREVSRLPGKEVHVYRTEDPMRLEHLMEKLERVYGRGLDDGALDAATADSRRLTELLFNLKYHSGLDGRSVYVLEYYLNFLSVPERFEVLRQASGAAEFSAAPVDFLPVRVQSGAGIYRQLDRQLSGSLYRILEGEGCQGCVQEVVTGEGRDFLRAKYDRKRKSVAVYDYVYPNCPFGTGTEIGYD</sequence>
<protein>
    <recommendedName>
        <fullName evidence="3">2-hydroxyglutaryl-CoA dehydratase, D-component</fullName>
    </recommendedName>
</protein>
<evidence type="ECO:0008006" key="3">
    <source>
        <dbReference type="Google" id="ProtNLM"/>
    </source>
</evidence>
<name>A0AB94IX32_9BACT</name>
<reference evidence="2" key="1">
    <citation type="submission" date="2010-03" db="EMBL/GenBank/DDBJ databases">
        <title>The genome sequence of Synergistetes sp. SGP1.</title>
        <authorList>
            <consortium name="metaHIT consortium -- http://www.metahit.eu/"/>
            <person name="Pajon A."/>
            <person name="Turner K."/>
            <person name="Parkhill J."/>
            <person name="Wade W."/>
            <person name="Vartoukian S."/>
        </authorList>
    </citation>
    <scope>NUCLEOTIDE SEQUENCE [LARGE SCALE GENOMIC DNA]</scope>
    <source>
        <strain evidence="2">SGP1</strain>
    </source>
</reference>
<dbReference type="KEGG" id="sbr:SY1_11820"/>
<dbReference type="RefSeq" id="WP_015556490.1">
    <property type="nucleotide sequence ID" value="NC_021038.1"/>
</dbReference>